<dbReference type="PANTHER" id="PTHR43048">
    <property type="entry name" value="METHYLMALONYL-COA EPIMERASE"/>
    <property type="match status" value="1"/>
</dbReference>
<dbReference type="SUPFAM" id="SSF54593">
    <property type="entry name" value="Glyoxalase/Bleomycin resistance protein/Dihydroxybiphenyl dioxygenase"/>
    <property type="match status" value="1"/>
</dbReference>
<evidence type="ECO:0000259" key="2">
    <source>
        <dbReference type="PROSITE" id="PS51819"/>
    </source>
</evidence>
<keyword evidence="1" id="KW-0479">Metal-binding</keyword>
<evidence type="ECO:0000313" key="4">
    <source>
        <dbReference type="Proteomes" id="UP001172911"/>
    </source>
</evidence>
<dbReference type="InterPro" id="IPR037523">
    <property type="entry name" value="VOC_core"/>
</dbReference>
<dbReference type="InterPro" id="IPR029068">
    <property type="entry name" value="Glyas_Bleomycin-R_OHBP_Dase"/>
</dbReference>
<dbReference type="PROSITE" id="PS51819">
    <property type="entry name" value="VOC"/>
    <property type="match status" value="1"/>
</dbReference>
<dbReference type="GO" id="GO:0004493">
    <property type="term" value="F:methylmalonyl-CoA epimerase activity"/>
    <property type="evidence" value="ECO:0007669"/>
    <property type="project" value="TreeGrafter"/>
</dbReference>
<reference evidence="3" key="2">
    <citation type="submission" date="2023-03" db="EMBL/GenBank/DDBJ databases">
        <authorList>
            <person name="Zhang Z."/>
        </authorList>
    </citation>
    <scope>NUCLEOTIDE SEQUENCE</scope>
    <source>
        <strain evidence="3">DSA</strain>
    </source>
</reference>
<dbReference type="InterPro" id="IPR004360">
    <property type="entry name" value="Glyas_Fos-R_dOase_dom"/>
</dbReference>
<protein>
    <submittedName>
        <fullName evidence="3">VOC family protein</fullName>
    </submittedName>
</protein>
<dbReference type="Gene3D" id="3.10.180.10">
    <property type="entry name" value="2,3-Dihydroxybiphenyl 1,2-Dioxygenase, domain 1"/>
    <property type="match status" value="1"/>
</dbReference>
<sequence length="119" mass="13685">MYQIAHIGIKVKDVARSMKFYQEVLGCEEKERHENERVKIIFAMSGNDILEFIQDKTKENNLPEGVVNHIAFHVADIEKEINRLRELGVKCISDEPREFNGGKIFFFSGPDGEILEFVG</sequence>
<gene>
    <name evidence="3" type="ORF">P6N53_09015</name>
</gene>
<dbReference type="AlphaFoldDB" id="A0AAW7ZDE8"/>
<dbReference type="InterPro" id="IPR051785">
    <property type="entry name" value="MMCE/EMCE_epimerase"/>
</dbReference>
<organism evidence="3 4">
    <name type="scientific">Desulforamulus aquiferis</name>
    <dbReference type="NCBI Taxonomy" id="1397668"/>
    <lineage>
        <taxon>Bacteria</taxon>
        <taxon>Bacillati</taxon>
        <taxon>Bacillota</taxon>
        <taxon>Clostridia</taxon>
        <taxon>Eubacteriales</taxon>
        <taxon>Peptococcaceae</taxon>
        <taxon>Desulforamulus</taxon>
    </lineage>
</organism>
<dbReference type="EMBL" id="JARPTC010000012">
    <property type="protein sequence ID" value="MDO7787357.1"/>
    <property type="molecule type" value="Genomic_DNA"/>
</dbReference>
<dbReference type="GO" id="GO:0046491">
    <property type="term" value="P:L-methylmalonyl-CoA metabolic process"/>
    <property type="evidence" value="ECO:0007669"/>
    <property type="project" value="TreeGrafter"/>
</dbReference>
<reference evidence="3" key="1">
    <citation type="journal article" date="2023" name="J. Hazard. Mater.">
        <title>Anaerobic biodegradation of pyrene and benzo[a]pyrene by a new sulfate-reducing Desulforamulus aquiferis strain DSA.</title>
        <authorList>
            <person name="Zhang Z."/>
            <person name="Sun J."/>
            <person name="Gong X."/>
            <person name="Wang C."/>
            <person name="Wang H."/>
        </authorList>
    </citation>
    <scope>NUCLEOTIDE SEQUENCE</scope>
    <source>
        <strain evidence="3">DSA</strain>
    </source>
</reference>
<dbReference type="Proteomes" id="UP001172911">
    <property type="component" value="Unassembled WGS sequence"/>
</dbReference>
<dbReference type="GO" id="GO:0046872">
    <property type="term" value="F:metal ion binding"/>
    <property type="evidence" value="ECO:0007669"/>
    <property type="project" value="UniProtKB-KW"/>
</dbReference>
<dbReference type="RefSeq" id="WP_304542500.1">
    <property type="nucleotide sequence ID" value="NZ_JARPTC010000012.1"/>
</dbReference>
<keyword evidence="4" id="KW-1185">Reference proteome</keyword>
<dbReference type="PANTHER" id="PTHR43048:SF3">
    <property type="entry name" value="METHYLMALONYL-COA EPIMERASE, MITOCHONDRIAL"/>
    <property type="match status" value="1"/>
</dbReference>
<comment type="caution">
    <text evidence="3">The sequence shown here is derived from an EMBL/GenBank/DDBJ whole genome shotgun (WGS) entry which is preliminary data.</text>
</comment>
<feature type="domain" description="VOC" evidence="2">
    <location>
        <begin position="3"/>
        <end position="119"/>
    </location>
</feature>
<proteinExistence type="predicted"/>
<dbReference type="CDD" id="cd06587">
    <property type="entry name" value="VOC"/>
    <property type="match status" value="1"/>
</dbReference>
<evidence type="ECO:0000256" key="1">
    <source>
        <dbReference type="ARBA" id="ARBA00022723"/>
    </source>
</evidence>
<dbReference type="Pfam" id="PF00903">
    <property type="entry name" value="Glyoxalase"/>
    <property type="match status" value="1"/>
</dbReference>
<name>A0AAW7ZDE8_9FIRM</name>
<accession>A0AAW7ZDE8</accession>
<evidence type="ECO:0000313" key="3">
    <source>
        <dbReference type="EMBL" id="MDO7787357.1"/>
    </source>
</evidence>